<reference evidence="1 2" key="1">
    <citation type="submission" date="2021-01" db="EMBL/GenBank/DDBJ databases">
        <title>Whole genome shotgun sequence of Actinoplanes couchii NBRC 106145.</title>
        <authorList>
            <person name="Komaki H."/>
            <person name="Tamura T."/>
        </authorList>
    </citation>
    <scope>NUCLEOTIDE SEQUENCE [LARGE SCALE GENOMIC DNA]</scope>
    <source>
        <strain evidence="1 2">NBRC 106145</strain>
    </source>
</reference>
<dbReference type="Proteomes" id="UP000612282">
    <property type="component" value="Unassembled WGS sequence"/>
</dbReference>
<evidence type="ECO:0000313" key="2">
    <source>
        <dbReference type="Proteomes" id="UP000612282"/>
    </source>
</evidence>
<comment type="caution">
    <text evidence="1">The sequence shown here is derived from an EMBL/GenBank/DDBJ whole genome shotgun (WGS) entry which is preliminary data.</text>
</comment>
<protein>
    <submittedName>
        <fullName evidence="1">Uncharacterized protein</fullName>
    </submittedName>
</protein>
<gene>
    <name evidence="1" type="ORF">Aco03nite_082470</name>
</gene>
<dbReference type="EMBL" id="BOMG01000102">
    <property type="protein sequence ID" value="GID59843.1"/>
    <property type="molecule type" value="Genomic_DNA"/>
</dbReference>
<name>A0ABQ3XMV9_9ACTN</name>
<evidence type="ECO:0000313" key="1">
    <source>
        <dbReference type="EMBL" id="GID59843.1"/>
    </source>
</evidence>
<proteinExistence type="predicted"/>
<keyword evidence="2" id="KW-1185">Reference proteome</keyword>
<sequence length="110" mass="12280">MTLPDLTAYVPHRTALDADFEGTVVPGLRAEFFRRPDGDRIASVGRYSYEGREVLMAWGFVDETHCRQHAVHDPVRGWQAVTDGCPDIRKNSGNLLEVRTPNGTWLPVGS</sequence>
<organism evidence="1 2">
    <name type="scientific">Actinoplanes couchii</name>
    <dbReference type="NCBI Taxonomy" id="403638"/>
    <lineage>
        <taxon>Bacteria</taxon>
        <taxon>Bacillati</taxon>
        <taxon>Actinomycetota</taxon>
        <taxon>Actinomycetes</taxon>
        <taxon>Micromonosporales</taxon>
        <taxon>Micromonosporaceae</taxon>
        <taxon>Actinoplanes</taxon>
    </lineage>
</organism>
<accession>A0ABQ3XMV9</accession>